<keyword evidence="4" id="KW-1185">Reference proteome</keyword>
<organism evidence="3 4">
    <name type="scientific">Thermococcus profundus</name>
    <dbReference type="NCBI Taxonomy" id="49899"/>
    <lineage>
        <taxon>Archaea</taxon>
        <taxon>Methanobacteriati</taxon>
        <taxon>Methanobacteriota</taxon>
        <taxon>Thermococci</taxon>
        <taxon>Thermococcales</taxon>
        <taxon>Thermococcaceae</taxon>
        <taxon>Thermococcus</taxon>
    </lineage>
</organism>
<keyword evidence="3" id="KW-0614">Plasmid</keyword>
<evidence type="ECO:0000313" key="4">
    <source>
        <dbReference type="Proteomes" id="UP000250179"/>
    </source>
</evidence>
<dbReference type="InterPro" id="IPR036388">
    <property type="entry name" value="WH-like_DNA-bd_sf"/>
</dbReference>
<dbReference type="Pfam" id="PF24271">
    <property type="entry name" value="HVO_2833_C"/>
    <property type="match status" value="1"/>
</dbReference>
<protein>
    <recommendedName>
        <fullName evidence="5">HTH marR-type domain-containing protein</fullName>
    </recommendedName>
</protein>
<reference evidence="3 4" key="1">
    <citation type="submission" date="2016-03" db="EMBL/GenBank/DDBJ databases">
        <title>Complete genome sequence of Thermococcus profundus strain DT5432.</title>
        <authorList>
            <person name="Oger P.M."/>
        </authorList>
    </citation>
    <scope>NUCLEOTIDE SEQUENCE [LARGE SCALE GENOMIC DNA]</scope>
    <source>
        <strain evidence="3 4">DT 5432</strain>
        <plasmid evidence="4">Plasmid</plasmid>
    </source>
</reference>
<dbReference type="InterPro" id="IPR056528">
    <property type="entry name" value="HVO_2833_C"/>
</dbReference>
<dbReference type="InterPro" id="IPR012318">
    <property type="entry name" value="HTH_CRP"/>
</dbReference>
<dbReference type="KEGG" id="tprf:A3L09_10675"/>
<dbReference type="PROSITE" id="PS51063">
    <property type="entry name" value="HTH_CRP_2"/>
    <property type="match status" value="1"/>
</dbReference>
<proteinExistence type="predicted"/>
<dbReference type="AlphaFoldDB" id="A0A2Z2MJ01"/>
<dbReference type="InterPro" id="IPR036390">
    <property type="entry name" value="WH_DNA-bd_sf"/>
</dbReference>
<dbReference type="InterPro" id="IPR000835">
    <property type="entry name" value="HTH_MarR-typ"/>
</dbReference>
<evidence type="ECO:0000313" key="3">
    <source>
        <dbReference type="EMBL" id="ASJ03814.1"/>
    </source>
</evidence>
<dbReference type="SUPFAM" id="SSF46785">
    <property type="entry name" value="Winged helix' DNA-binding domain"/>
    <property type="match status" value="1"/>
</dbReference>
<accession>A0A2Z2MJ01</accession>
<dbReference type="OrthoDB" id="95477at2157"/>
<dbReference type="EMBL" id="CP014863">
    <property type="protein sequence ID" value="ASJ03814.1"/>
    <property type="molecule type" value="Genomic_DNA"/>
</dbReference>
<sequence>MSLTKSELKVLLALDEPMTLKELAEKLNLSKPTLSVTISSLERKGLIERQSKKPLTIKPANNKATQLLKRIKTEYSHLNLEKLLSGNYLKTLAALKVETPQPPWLLQLKANVSRPTLHRILNELMEHLIVGKTKEGYFLNERFALLKAFAEEYFWLENTLKVEEFDPSATVVWSGVGELILTTKKFKGKSVGEFQLTGLARFSDFGLPLISSGVYHYYRPAREISLEEVVVHTLRLGSDTRELLYASALLRGVSFDEKKLRKLAAKFEVSDVVDDLLEFLKGVPKHYPFPSREEVEELWRQYFGGHKYDHQRKTD</sequence>
<dbReference type="Pfam" id="PF01047">
    <property type="entry name" value="MarR"/>
    <property type="match status" value="1"/>
</dbReference>
<feature type="domain" description="HTH crp-type" evidence="2">
    <location>
        <begin position="1"/>
        <end position="61"/>
    </location>
</feature>
<dbReference type="PROSITE" id="PS50995">
    <property type="entry name" value="HTH_MARR_2"/>
    <property type="match status" value="1"/>
</dbReference>
<dbReference type="Gene3D" id="1.10.10.10">
    <property type="entry name" value="Winged helix-like DNA-binding domain superfamily/Winged helix DNA-binding domain"/>
    <property type="match status" value="1"/>
</dbReference>
<evidence type="ECO:0000259" key="1">
    <source>
        <dbReference type="PROSITE" id="PS50995"/>
    </source>
</evidence>
<evidence type="ECO:0008006" key="5">
    <source>
        <dbReference type="Google" id="ProtNLM"/>
    </source>
</evidence>
<dbReference type="SMART" id="SM00419">
    <property type="entry name" value="HTH_CRP"/>
    <property type="match status" value="1"/>
</dbReference>
<evidence type="ECO:0000259" key="2">
    <source>
        <dbReference type="PROSITE" id="PS51063"/>
    </source>
</evidence>
<dbReference type="GO" id="GO:0003677">
    <property type="term" value="F:DNA binding"/>
    <property type="evidence" value="ECO:0007669"/>
    <property type="project" value="InterPro"/>
</dbReference>
<dbReference type="GeneID" id="33320885"/>
<geneLocation type="plasmid" evidence="4"/>
<dbReference type="Proteomes" id="UP000250179">
    <property type="component" value="Plasmid unnamed"/>
</dbReference>
<gene>
    <name evidence="3" type="ORF">A3L09_10675</name>
</gene>
<dbReference type="RefSeq" id="WP_088859073.1">
    <property type="nucleotide sequence ID" value="NZ_CP014863.1"/>
</dbReference>
<name>A0A2Z2MJ01_THEPR</name>
<dbReference type="GO" id="GO:0003700">
    <property type="term" value="F:DNA-binding transcription factor activity"/>
    <property type="evidence" value="ECO:0007669"/>
    <property type="project" value="InterPro"/>
</dbReference>
<feature type="domain" description="HTH marR-type" evidence="1">
    <location>
        <begin position="1"/>
        <end position="126"/>
    </location>
</feature>